<dbReference type="InterPro" id="IPR001478">
    <property type="entry name" value="PDZ"/>
</dbReference>
<dbReference type="CDD" id="cd00136">
    <property type="entry name" value="PDZ_canonical"/>
    <property type="match status" value="1"/>
</dbReference>
<dbReference type="EMBL" id="JBGBPQ010000019">
    <property type="protein sequence ID" value="KAL1504669.1"/>
    <property type="molecule type" value="Genomic_DNA"/>
</dbReference>
<keyword evidence="4" id="KW-1185">Reference proteome</keyword>
<sequence>MSEDESSALAHSAHVGGMPAISTPTFSRTLDDDTHRVTLLKPVIDCSLGIRFIDPLSEADPRLLNGDGSVRTIVARLVAGSLAEKVLQPGDEVISINGVPVNGPSEAAATLRGAEGYIRLDVLHGALTVLPCLDSPGKSEESDDVSSLAGTDMSRTEDSSYDDERLATGEAKKPSSASGSSSSTPRDLSAHPFRLELPLPQLSPTSLAVTGIKGHIRLNAKGSSRRLLRRKSAHDNPDESITARVRKLGAMLSPRA</sequence>
<dbReference type="AlphaFoldDB" id="A0AB34IT65"/>
<proteinExistence type="predicted"/>
<organism evidence="3 4">
    <name type="scientific">Prymnesium parvum</name>
    <name type="common">Toxic golden alga</name>
    <dbReference type="NCBI Taxonomy" id="97485"/>
    <lineage>
        <taxon>Eukaryota</taxon>
        <taxon>Haptista</taxon>
        <taxon>Haptophyta</taxon>
        <taxon>Prymnesiophyceae</taxon>
        <taxon>Prymnesiales</taxon>
        <taxon>Prymnesiaceae</taxon>
        <taxon>Prymnesium</taxon>
    </lineage>
</organism>
<dbReference type="Proteomes" id="UP001515480">
    <property type="component" value="Unassembled WGS sequence"/>
</dbReference>
<evidence type="ECO:0000259" key="2">
    <source>
        <dbReference type="PROSITE" id="PS50106"/>
    </source>
</evidence>
<evidence type="ECO:0000313" key="4">
    <source>
        <dbReference type="Proteomes" id="UP001515480"/>
    </source>
</evidence>
<reference evidence="3 4" key="1">
    <citation type="journal article" date="2024" name="Science">
        <title>Giant polyketide synthase enzymes in the biosynthesis of giant marine polyether toxins.</title>
        <authorList>
            <person name="Fallon T.R."/>
            <person name="Shende V.V."/>
            <person name="Wierzbicki I.H."/>
            <person name="Pendleton A.L."/>
            <person name="Watervoot N.F."/>
            <person name="Auber R.P."/>
            <person name="Gonzalez D.J."/>
            <person name="Wisecaver J.H."/>
            <person name="Moore B.S."/>
        </authorList>
    </citation>
    <scope>NUCLEOTIDE SEQUENCE [LARGE SCALE GENOMIC DNA]</scope>
    <source>
        <strain evidence="3 4">12B1</strain>
    </source>
</reference>
<feature type="region of interest" description="Disordered" evidence="1">
    <location>
        <begin position="133"/>
        <end position="189"/>
    </location>
</feature>
<dbReference type="Gene3D" id="2.30.42.10">
    <property type="match status" value="1"/>
</dbReference>
<evidence type="ECO:0000313" key="3">
    <source>
        <dbReference type="EMBL" id="KAL1504669.1"/>
    </source>
</evidence>
<protein>
    <recommendedName>
        <fullName evidence="2">PDZ domain-containing protein</fullName>
    </recommendedName>
</protein>
<dbReference type="PROSITE" id="PS50106">
    <property type="entry name" value="PDZ"/>
    <property type="match status" value="1"/>
</dbReference>
<comment type="caution">
    <text evidence="3">The sequence shown here is derived from an EMBL/GenBank/DDBJ whole genome shotgun (WGS) entry which is preliminary data.</text>
</comment>
<feature type="domain" description="PDZ" evidence="2">
    <location>
        <begin position="36"/>
        <end position="126"/>
    </location>
</feature>
<dbReference type="InterPro" id="IPR036034">
    <property type="entry name" value="PDZ_sf"/>
</dbReference>
<feature type="compositionally biased region" description="Basic and acidic residues" evidence="1">
    <location>
        <begin position="154"/>
        <end position="173"/>
    </location>
</feature>
<evidence type="ECO:0000256" key="1">
    <source>
        <dbReference type="SAM" id="MobiDB-lite"/>
    </source>
</evidence>
<accession>A0AB34IT65</accession>
<name>A0AB34IT65_PRYPA</name>
<dbReference type="SUPFAM" id="SSF50156">
    <property type="entry name" value="PDZ domain-like"/>
    <property type="match status" value="1"/>
</dbReference>
<dbReference type="Pfam" id="PF00595">
    <property type="entry name" value="PDZ"/>
    <property type="match status" value="1"/>
</dbReference>
<gene>
    <name evidence="3" type="ORF">AB1Y20_008449</name>
</gene>
<dbReference type="SMART" id="SM00228">
    <property type="entry name" value="PDZ"/>
    <property type="match status" value="1"/>
</dbReference>